<dbReference type="PANTHER" id="PTHR43630:SF1">
    <property type="entry name" value="POLY-BETA-1,6-N-ACETYL-D-GLUCOSAMINE SYNTHASE"/>
    <property type="match status" value="1"/>
</dbReference>
<dbReference type="Gene3D" id="3.90.550.10">
    <property type="entry name" value="Spore Coat Polysaccharide Biosynthesis Protein SpsA, Chain A"/>
    <property type="match status" value="1"/>
</dbReference>
<keyword evidence="2 5" id="KW-0808">Transferase</keyword>
<keyword evidence="1" id="KW-0328">Glycosyltransferase</keyword>
<protein>
    <submittedName>
        <fullName evidence="5">Family 2 glycosyl transferase</fullName>
    </submittedName>
</protein>
<feature type="transmembrane region" description="Helical" evidence="3">
    <location>
        <begin position="349"/>
        <end position="370"/>
    </location>
</feature>
<evidence type="ECO:0000256" key="3">
    <source>
        <dbReference type="SAM" id="Phobius"/>
    </source>
</evidence>
<feature type="domain" description="Glycosyltransferase 2-like" evidence="4">
    <location>
        <begin position="68"/>
        <end position="207"/>
    </location>
</feature>
<dbReference type="AlphaFoldDB" id="L9X2N6"/>
<dbReference type="InterPro" id="IPR001173">
    <property type="entry name" value="Glyco_trans_2-like"/>
</dbReference>
<keyword evidence="3" id="KW-1133">Transmembrane helix</keyword>
<dbReference type="GO" id="GO:0016757">
    <property type="term" value="F:glycosyltransferase activity"/>
    <property type="evidence" value="ECO:0007669"/>
    <property type="project" value="UniProtKB-KW"/>
</dbReference>
<evidence type="ECO:0000313" key="6">
    <source>
        <dbReference type="Proteomes" id="UP000011688"/>
    </source>
</evidence>
<reference evidence="5 6" key="1">
    <citation type="journal article" date="2014" name="PLoS Genet.">
        <title>Phylogenetically driven sequencing of extremely halophilic archaea reveals strategies for static and dynamic osmo-response.</title>
        <authorList>
            <person name="Becker E.A."/>
            <person name="Seitzer P.M."/>
            <person name="Tritt A."/>
            <person name="Larsen D."/>
            <person name="Krusor M."/>
            <person name="Yao A.I."/>
            <person name="Wu D."/>
            <person name="Madern D."/>
            <person name="Eisen J.A."/>
            <person name="Darling A.E."/>
            <person name="Facciotti M.T."/>
        </authorList>
    </citation>
    <scope>NUCLEOTIDE SEQUENCE [LARGE SCALE GENOMIC DNA]</scope>
    <source>
        <strain evidence="5 6">DSM 10524</strain>
    </source>
</reference>
<dbReference type="RefSeq" id="WP_005557146.1">
    <property type="nucleotide sequence ID" value="NZ_AOIB01000028.1"/>
</dbReference>
<gene>
    <name evidence="5" type="ORF">C491_13622</name>
</gene>
<keyword evidence="3" id="KW-0812">Transmembrane</keyword>
<accession>L9X2N6</accession>
<evidence type="ECO:0000313" key="5">
    <source>
        <dbReference type="EMBL" id="ELY55994.1"/>
    </source>
</evidence>
<dbReference type="PANTHER" id="PTHR43630">
    <property type="entry name" value="POLY-BETA-1,6-N-ACETYL-D-GLUCOSAMINE SYNTHASE"/>
    <property type="match status" value="1"/>
</dbReference>
<dbReference type="STRING" id="1227497.C491_13622"/>
<dbReference type="CDD" id="cd06423">
    <property type="entry name" value="CESA_like"/>
    <property type="match status" value="1"/>
</dbReference>
<evidence type="ECO:0000256" key="1">
    <source>
        <dbReference type="ARBA" id="ARBA00022676"/>
    </source>
</evidence>
<comment type="caution">
    <text evidence="5">The sequence shown here is derived from an EMBL/GenBank/DDBJ whole genome shotgun (WGS) entry which is preliminary data.</text>
</comment>
<dbReference type="PATRIC" id="fig|1227497.3.peg.2789"/>
<organism evidence="5 6">
    <name type="scientific">Natronococcus amylolyticus DSM 10524</name>
    <dbReference type="NCBI Taxonomy" id="1227497"/>
    <lineage>
        <taxon>Archaea</taxon>
        <taxon>Methanobacteriati</taxon>
        <taxon>Methanobacteriota</taxon>
        <taxon>Stenosarchaea group</taxon>
        <taxon>Halobacteria</taxon>
        <taxon>Halobacteriales</taxon>
        <taxon>Natrialbaceae</taxon>
        <taxon>Natronococcus</taxon>
    </lineage>
</organism>
<keyword evidence="6" id="KW-1185">Reference proteome</keyword>
<evidence type="ECO:0000256" key="2">
    <source>
        <dbReference type="ARBA" id="ARBA00022679"/>
    </source>
</evidence>
<name>L9X2N6_9EURY</name>
<keyword evidence="3" id="KW-0472">Membrane</keyword>
<dbReference type="Proteomes" id="UP000011688">
    <property type="component" value="Unassembled WGS sequence"/>
</dbReference>
<feature type="transmembrane region" description="Helical" evidence="3">
    <location>
        <begin position="12"/>
        <end position="40"/>
    </location>
</feature>
<feature type="transmembrane region" description="Helical" evidence="3">
    <location>
        <begin position="390"/>
        <end position="411"/>
    </location>
</feature>
<dbReference type="Pfam" id="PF00535">
    <property type="entry name" value="Glycos_transf_2"/>
    <property type="match status" value="1"/>
</dbReference>
<dbReference type="SUPFAM" id="SSF53448">
    <property type="entry name" value="Nucleotide-diphospho-sugar transferases"/>
    <property type="match status" value="1"/>
</dbReference>
<sequence>MIQALESIGVTALLGFSVIVLAYFVVANAVYTVVHLFALVELRRLLSERTFRSVYQRFGSPFLPGVAIIVPAYNEAPTIVSSVRSFLDLVYPDYEVIVINDGSSDSTLEKLVEEFDLEAVPADPPWELPCEPVHAVYRARQNEKLTVIDKENGGKADALNAGVYFTEKQLFCAVDADSIIEREALLSVAQPFLEDPERTVATGGVVRVANGCTISRGIVKDVRLSRKPLVGLQTMEYMRAFLSGRIGLSSLRSLLIISGAFGLFDTRLVREVGGYRSETITEDMELVVRLHRHLNEQGKEYRVEFVPEPVIWTEVPADRTVLSRQRRRWHRGLFQTLTEHRDMIGNPRYGVTGIFALPFFVFVEALGPLIEGAGYVIVPLSFLLGIVDGWFFIAFLLLAIALGTFLSWLSVLSEVVSFRRYERPQDIALLLVYGIGENLVYRQWRTIVLWRGFIEFLRGVESWGSMERAGFGDDEA</sequence>
<dbReference type="InterPro" id="IPR029044">
    <property type="entry name" value="Nucleotide-diphossugar_trans"/>
</dbReference>
<evidence type="ECO:0000259" key="4">
    <source>
        <dbReference type="Pfam" id="PF00535"/>
    </source>
</evidence>
<dbReference type="EMBL" id="AOIB01000028">
    <property type="protein sequence ID" value="ELY55994.1"/>
    <property type="molecule type" value="Genomic_DNA"/>
</dbReference>
<dbReference type="eggNOG" id="arCOG01389">
    <property type="taxonomic scope" value="Archaea"/>
</dbReference>
<proteinExistence type="predicted"/>